<accession>A0ABY4PND4</accession>
<sequence>MESTELAVLAVGVVTAAAAGAATAVGEGAGAAVAELVRARLAGTERGRVALAGLDGEGEGGAAEAEARTVLRQEIDADPELGRRLALHLDAPTTYNRDSVIITGSRINRSPIALGPLTVNNTAGGRTTLALVGVLLLALVALALYGGTQLITADDDPKSGQSQQSEGKDGKGGVDSAAGEGDEGRSRTRALTVDEARETLPTRQDMPLGWTLYNTAGANKAEPGACHEGGTGFESRDPEAGNLRAEFQVYACTSPAQATRLHKELVRRQSGYDKTTPLSAPPLGDQSTALTYYKSPEDSTMAFSVVRVGSTVTWLRLGEVNDQPSYEARLEDLTRIFVERTERILTGS</sequence>
<evidence type="ECO:0008006" key="4">
    <source>
        <dbReference type="Google" id="ProtNLM"/>
    </source>
</evidence>
<gene>
    <name evidence="2" type="ORF">M4V62_05740</name>
</gene>
<evidence type="ECO:0000256" key="1">
    <source>
        <dbReference type="SAM" id="MobiDB-lite"/>
    </source>
</evidence>
<feature type="compositionally biased region" description="Basic and acidic residues" evidence="1">
    <location>
        <begin position="182"/>
        <end position="199"/>
    </location>
</feature>
<reference evidence="2 3" key="1">
    <citation type="submission" date="2022-05" db="EMBL/GenBank/DDBJ databases">
        <authorList>
            <person name="Zhou X."/>
            <person name="Li K."/>
            <person name="Man Y."/>
        </authorList>
    </citation>
    <scope>NUCLEOTIDE SEQUENCE [LARGE SCALE GENOMIC DNA]</scope>
    <source>
        <strain evidence="2 3">MS405</strain>
    </source>
</reference>
<name>A0ABY4PND4_9ACTN</name>
<evidence type="ECO:0000313" key="2">
    <source>
        <dbReference type="EMBL" id="UQT54640.1"/>
    </source>
</evidence>
<dbReference type="EMBL" id="CP097289">
    <property type="protein sequence ID" value="UQT54640.1"/>
    <property type="molecule type" value="Genomic_DNA"/>
</dbReference>
<dbReference type="RefSeq" id="WP_249586132.1">
    <property type="nucleotide sequence ID" value="NZ_BAAAQL010000002.1"/>
</dbReference>
<protein>
    <recommendedName>
        <fullName evidence="4">Serine/threonine protein kinase</fullName>
    </recommendedName>
</protein>
<dbReference type="Proteomes" id="UP000829992">
    <property type="component" value="Chromosome"/>
</dbReference>
<feature type="region of interest" description="Disordered" evidence="1">
    <location>
        <begin position="151"/>
        <end position="199"/>
    </location>
</feature>
<keyword evidence="3" id="KW-1185">Reference proteome</keyword>
<evidence type="ECO:0000313" key="3">
    <source>
        <dbReference type="Proteomes" id="UP000829992"/>
    </source>
</evidence>
<proteinExistence type="predicted"/>
<organism evidence="2 3">
    <name type="scientific">Streptomyces durmitorensis</name>
    <dbReference type="NCBI Taxonomy" id="319947"/>
    <lineage>
        <taxon>Bacteria</taxon>
        <taxon>Bacillati</taxon>
        <taxon>Actinomycetota</taxon>
        <taxon>Actinomycetes</taxon>
        <taxon>Kitasatosporales</taxon>
        <taxon>Streptomycetaceae</taxon>
        <taxon>Streptomyces</taxon>
    </lineage>
</organism>